<gene>
    <name evidence="2" type="ORF">AK812_SmicGene43828</name>
</gene>
<keyword evidence="3" id="KW-1185">Reference proteome</keyword>
<name>A0A1Q9C062_SYMMI</name>
<accession>A0A1Q9C062</accession>
<sequence length="1588" mass="174781">MEVCLRYNRPAAPVPFRRLLVLWLTLQQEESTGATGEQLLLRQQVGCEAEWYDRVRELLNPPDDGDFDWETDHVQQDEQEGPFHDPSMPQMVAEPSQPIIEDRVIERTVASEISRSALPSPAFPWERGVFRAIFGSEDSSNPFDNLIISVPGPLLPAHNPAAAVNEPRPPIPTLDIASRAFGVFQDVHPSQERDQLMDKAVCKLQLIVSRFNKSRLSSELRNALDAASPQAQLQETIAACVGLRSPHTVLKRANAILAFLRWADKEDTLEPLSEGTVWDFFSWLKREGAPPSRAASLMSAFRFINFLLGVSLQDLLYSRRLCGLSIQLGVQKTSASRARPLTVNEIKYLHKVLEDTKETNWDRAIAGYLLLALYARARHSDFLQVEEVIPDFDTEGGGYLEVRLRVHKTAQTLAKRNDLLPVIVAARSIKEGDWLGLVSAAFTRVGLSLEGIVRAGLFRPCKPAGPEPGTRSLRSSECTAMLKLMLQRCGSDVSLVRSHSLKRTILDWGSKFCIDDAILALLGRHSKCVKGSVPVYAREESLRAVKAIEPMLRAIADGSFKPDASRANYFPKNALPLAGESATSNTATPATKVEVIEDSDEEPCEEAPEGEVPLSDGLTERMYKSDERVRGPLLMFERRQMFGRRASEVGLSSTGWATLETLGLTSIGKAAYTITSPGEAVTEPVFKDWIAENAANLALGDQACLKRLIFEAQTLVVADLRDQVSGSSGATPRKVPEAERDRRLNDLRMALPGITLDGVNLPSNSLLDACCQQALQVEASKIILKHDGEEIEYQPVNALQTMEAFRRRGLAMVFAQMVSYSSYDRYINRLFNHLSRDPPPGLNRIGVAQLVNADKHVFSLLVEWGVKPRRDPTGTYPLDAGLQRALESYEVSVLLMHQAPGKGNPKGGPRKRPYKGTGQEAPTKTHKGKDGKGNGKGRKGTPPLPKELIDLKGELPEKLQSTQTTELQAQRLLSLDRATIEAFALLGHKLLVSPACAQSHLPWGRDPATGDFTTAQETAYPHALADAIAKCFTTAVQRDSHLKDVFRPPSEPYRAGGAAGSNEGRLMQVLEMMAGVMRDQQTAAAARAANKEPIRAKDIAKVVKGPEPFTPTTRDAELAQWGNWSWELEQWLACIDEGFTANIKELRSRIGDSVDMASLGKEDADRSRLLYTILASLLNEKNKRMLRSIPLQNGFEGYRRLIQELTPSSRGRILALVQALHSWPPFDSKLSLMPQLAKFEAAVMEYEQLSGTTFHNDQAALEPKLTRSRQRTPSADDEVVQDRRLTAQRGQVKLRQFCSGTEVGDGDGNRGPEAWMAAEHRAIRRHIPADAGCKPRVRLYVASFIRALTHGISAYRSAVHRSLKNVQLNLGSRLSFANLMASAATLSRAHGRSSIFNHEKQWAVARLDVRFDEGPFWSGAFLAVTMCTLLGLPAPRAHSAYKGVGSGDWMSKQALAEMLAQHSQENGQHDERHKWVSKGGGDWLDRTLRIPRRPPGLAPPPDEVPAPQIIGRPSEVEPLLQRAGQRAAEVERAAAQDIESFASQQLAEAEASEGFATAAEAAAGAAEAATAAEVAELGQAQSLQLQRS</sequence>
<evidence type="ECO:0000256" key="1">
    <source>
        <dbReference type="SAM" id="MobiDB-lite"/>
    </source>
</evidence>
<feature type="compositionally biased region" description="Pro residues" evidence="1">
    <location>
        <begin position="1493"/>
        <end position="1504"/>
    </location>
</feature>
<feature type="region of interest" description="Disordered" evidence="1">
    <location>
        <begin position="898"/>
        <end position="948"/>
    </location>
</feature>
<protein>
    <submittedName>
        <fullName evidence="2">Uncharacterized protein</fullName>
    </submittedName>
</protein>
<evidence type="ECO:0000313" key="3">
    <source>
        <dbReference type="Proteomes" id="UP000186817"/>
    </source>
</evidence>
<feature type="region of interest" description="Disordered" evidence="1">
    <location>
        <begin position="1490"/>
        <end position="1509"/>
    </location>
</feature>
<dbReference type="EMBL" id="LSRX01002083">
    <property type="protein sequence ID" value="OLP76260.1"/>
    <property type="molecule type" value="Genomic_DNA"/>
</dbReference>
<evidence type="ECO:0000313" key="2">
    <source>
        <dbReference type="EMBL" id="OLP76260.1"/>
    </source>
</evidence>
<feature type="region of interest" description="Disordered" evidence="1">
    <location>
        <begin position="1257"/>
        <end position="1280"/>
    </location>
</feature>
<comment type="caution">
    <text evidence="2">The sequence shown here is derived from an EMBL/GenBank/DDBJ whole genome shotgun (WGS) entry which is preliminary data.</text>
</comment>
<dbReference type="OrthoDB" id="438215at2759"/>
<reference evidence="2 3" key="1">
    <citation type="submission" date="2016-02" db="EMBL/GenBank/DDBJ databases">
        <title>Genome analysis of coral dinoflagellate symbionts highlights evolutionary adaptations to a symbiotic lifestyle.</title>
        <authorList>
            <person name="Aranda M."/>
            <person name="Li Y."/>
            <person name="Liew Y.J."/>
            <person name="Baumgarten S."/>
            <person name="Simakov O."/>
            <person name="Wilson M."/>
            <person name="Piel J."/>
            <person name="Ashoor H."/>
            <person name="Bougouffa S."/>
            <person name="Bajic V.B."/>
            <person name="Ryu T."/>
            <person name="Ravasi T."/>
            <person name="Bayer T."/>
            <person name="Micklem G."/>
            <person name="Kim H."/>
            <person name="Bhak J."/>
            <person name="Lajeunesse T.C."/>
            <person name="Voolstra C.R."/>
        </authorList>
    </citation>
    <scope>NUCLEOTIDE SEQUENCE [LARGE SCALE GENOMIC DNA]</scope>
    <source>
        <strain evidence="2 3">CCMP2467</strain>
    </source>
</reference>
<proteinExistence type="predicted"/>
<dbReference type="Proteomes" id="UP000186817">
    <property type="component" value="Unassembled WGS sequence"/>
</dbReference>
<organism evidence="2 3">
    <name type="scientific">Symbiodinium microadriaticum</name>
    <name type="common">Dinoflagellate</name>
    <name type="synonym">Zooxanthella microadriatica</name>
    <dbReference type="NCBI Taxonomy" id="2951"/>
    <lineage>
        <taxon>Eukaryota</taxon>
        <taxon>Sar</taxon>
        <taxon>Alveolata</taxon>
        <taxon>Dinophyceae</taxon>
        <taxon>Suessiales</taxon>
        <taxon>Symbiodiniaceae</taxon>
        <taxon>Symbiodinium</taxon>
    </lineage>
</organism>